<keyword evidence="4 6" id="KW-0472">Membrane</keyword>
<dbReference type="Proteomes" id="UP000572817">
    <property type="component" value="Unassembled WGS sequence"/>
</dbReference>
<feature type="transmembrane region" description="Helical" evidence="6">
    <location>
        <begin position="12"/>
        <end position="35"/>
    </location>
</feature>
<reference evidence="7" key="1">
    <citation type="submission" date="2020-04" db="EMBL/GenBank/DDBJ databases">
        <title>Genome Assembly and Annotation of Botryosphaeria dothidea sdau 11-99, a Latent Pathogen of Apple Fruit Ring Rot in China.</title>
        <authorList>
            <person name="Yu C."/>
            <person name="Diao Y."/>
            <person name="Lu Q."/>
            <person name="Zhao J."/>
            <person name="Cui S."/>
            <person name="Peng C."/>
            <person name="He B."/>
            <person name="Liu H."/>
        </authorList>
    </citation>
    <scope>NUCLEOTIDE SEQUENCE [LARGE SCALE GENOMIC DNA]</scope>
    <source>
        <strain evidence="7">Sdau11-99</strain>
    </source>
</reference>
<keyword evidence="3 6" id="KW-1133">Transmembrane helix</keyword>
<feature type="transmembrane region" description="Helical" evidence="6">
    <location>
        <begin position="351"/>
        <end position="372"/>
    </location>
</feature>
<evidence type="ECO:0000256" key="4">
    <source>
        <dbReference type="ARBA" id="ARBA00023136"/>
    </source>
</evidence>
<evidence type="ECO:0000313" key="7">
    <source>
        <dbReference type="EMBL" id="KAF4306508.1"/>
    </source>
</evidence>
<feature type="compositionally biased region" description="Acidic residues" evidence="5">
    <location>
        <begin position="190"/>
        <end position="206"/>
    </location>
</feature>
<comment type="caution">
    <text evidence="7">The sequence shown here is derived from an EMBL/GenBank/DDBJ whole genome shotgun (WGS) entry which is preliminary data.</text>
</comment>
<evidence type="ECO:0000256" key="6">
    <source>
        <dbReference type="SAM" id="Phobius"/>
    </source>
</evidence>
<dbReference type="GO" id="GO:0005783">
    <property type="term" value="C:endoplasmic reticulum"/>
    <property type="evidence" value="ECO:0007669"/>
    <property type="project" value="TreeGrafter"/>
</dbReference>
<comment type="subcellular location">
    <subcellularLocation>
        <location evidence="1">Membrane</location>
        <topology evidence="1">Multi-pass membrane protein</topology>
    </subcellularLocation>
</comment>
<dbReference type="Pfam" id="PF03547">
    <property type="entry name" value="Mem_trans"/>
    <property type="match status" value="1"/>
</dbReference>
<proteinExistence type="predicted"/>
<dbReference type="GO" id="GO:0016020">
    <property type="term" value="C:membrane"/>
    <property type="evidence" value="ECO:0007669"/>
    <property type="project" value="UniProtKB-SubCell"/>
</dbReference>
<feature type="region of interest" description="Disordered" evidence="5">
    <location>
        <begin position="165"/>
        <end position="240"/>
    </location>
</feature>
<dbReference type="GO" id="GO:0055085">
    <property type="term" value="P:transmembrane transport"/>
    <property type="evidence" value="ECO:0007669"/>
    <property type="project" value="InterPro"/>
</dbReference>
<dbReference type="PANTHER" id="PTHR31794">
    <property type="entry name" value="AUXIN EFFLUX TRANSPORTER FAMILY PROTEIN (EUROFUNG)"/>
    <property type="match status" value="1"/>
</dbReference>
<feature type="transmembrane region" description="Helical" evidence="6">
    <location>
        <begin position="392"/>
        <end position="413"/>
    </location>
</feature>
<evidence type="ECO:0000256" key="2">
    <source>
        <dbReference type="ARBA" id="ARBA00022692"/>
    </source>
</evidence>
<evidence type="ECO:0000256" key="1">
    <source>
        <dbReference type="ARBA" id="ARBA00004141"/>
    </source>
</evidence>
<organism evidence="7 8">
    <name type="scientific">Botryosphaeria dothidea</name>
    <dbReference type="NCBI Taxonomy" id="55169"/>
    <lineage>
        <taxon>Eukaryota</taxon>
        <taxon>Fungi</taxon>
        <taxon>Dikarya</taxon>
        <taxon>Ascomycota</taxon>
        <taxon>Pezizomycotina</taxon>
        <taxon>Dothideomycetes</taxon>
        <taxon>Dothideomycetes incertae sedis</taxon>
        <taxon>Botryosphaeriales</taxon>
        <taxon>Botryosphaeriaceae</taxon>
        <taxon>Botryosphaeria</taxon>
    </lineage>
</organism>
<feature type="transmembrane region" description="Helical" evidence="6">
    <location>
        <begin position="281"/>
        <end position="301"/>
    </location>
</feature>
<name>A0A8H4N448_9PEZI</name>
<feature type="compositionally biased region" description="Acidic residues" evidence="5">
    <location>
        <begin position="220"/>
        <end position="230"/>
    </location>
</feature>
<dbReference type="InterPro" id="IPR004776">
    <property type="entry name" value="Mem_transp_PIN-like"/>
</dbReference>
<dbReference type="PANTHER" id="PTHR31794:SF4">
    <property type="entry name" value="AUXIN EFFLUX TRANSPORTER FAMILY PROTEIN (EUROFUNG)"/>
    <property type="match status" value="1"/>
</dbReference>
<accession>A0A8H4N448</accession>
<feature type="transmembrane region" description="Helical" evidence="6">
    <location>
        <begin position="72"/>
        <end position="93"/>
    </location>
</feature>
<sequence length="457" mass="49133">MSSSIVTSFLGALQASISVLLTIFYGAIAGQFNLISEDAAKDISKTCVRMFLPALLIHNVGSQLDLDSAAKYIPILIYAIAYNLISMGIGYVCTRLFKFPSWVTPAIAFNNTTSLPLLLVQSLSTTGVLSSLDPSEDAVDRAKSYFLVNSIVSNTLTFALGPRLLNGQEEDAPGNGEDQDKDKGGQSSDTSDDETDETVIEGTEDVEGGRIRATQRNTSDDEDQDGEQVTEETLLLPDPIARKSKDAGKKAYEHGAHHFSKLPPWAQSFLVFAYQFANAPVIGALLGCVVGLTPALHRVFFASPEDGGYLRAWLTSSLKNIGDLFAALQVLVVGVKLCASARKQKAGEESGAVPWLPFAIITFVRFVMWPLLSVPLIWALATKTNVLDADPILWFAMMLMPAGPPALKLTALADVNGSDEKEKMSIAKFLTLSYLISPLICFSVVGSLKASEAAVGR</sequence>
<keyword evidence="2 6" id="KW-0812">Transmembrane</keyword>
<keyword evidence="8" id="KW-1185">Reference proteome</keyword>
<evidence type="ECO:0000313" key="8">
    <source>
        <dbReference type="Proteomes" id="UP000572817"/>
    </source>
</evidence>
<gene>
    <name evidence="7" type="ORF">GTA08_BOTSDO05490</name>
</gene>
<protein>
    <submittedName>
        <fullName evidence="7">Auxin efflux carrier superfamily protein</fullName>
    </submittedName>
</protein>
<feature type="transmembrane region" description="Helical" evidence="6">
    <location>
        <begin position="425"/>
        <end position="448"/>
    </location>
</feature>
<dbReference type="EMBL" id="WWBZ02000033">
    <property type="protein sequence ID" value="KAF4306508.1"/>
    <property type="molecule type" value="Genomic_DNA"/>
</dbReference>
<dbReference type="AlphaFoldDB" id="A0A8H4N448"/>
<evidence type="ECO:0000256" key="5">
    <source>
        <dbReference type="SAM" id="MobiDB-lite"/>
    </source>
</evidence>
<dbReference type="OrthoDB" id="191139at2759"/>
<evidence type="ECO:0000256" key="3">
    <source>
        <dbReference type="ARBA" id="ARBA00022989"/>
    </source>
</evidence>